<keyword evidence="1" id="KW-0732">Signal</keyword>
<feature type="chain" id="PRO_5015550685" description="Secreted protein" evidence="1">
    <location>
        <begin position="20"/>
        <end position="120"/>
    </location>
</feature>
<dbReference type="Proteomes" id="UP000240760">
    <property type="component" value="Unassembled WGS sequence"/>
</dbReference>
<dbReference type="AlphaFoldDB" id="A0A2T4CHI2"/>
<protein>
    <recommendedName>
        <fullName evidence="4">Secreted protein</fullName>
    </recommendedName>
</protein>
<evidence type="ECO:0000313" key="2">
    <source>
        <dbReference type="EMBL" id="PTB81019.1"/>
    </source>
</evidence>
<organism evidence="2 3">
    <name type="scientific">Trichoderma longibrachiatum ATCC 18648</name>
    <dbReference type="NCBI Taxonomy" id="983965"/>
    <lineage>
        <taxon>Eukaryota</taxon>
        <taxon>Fungi</taxon>
        <taxon>Dikarya</taxon>
        <taxon>Ascomycota</taxon>
        <taxon>Pezizomycotina</taxon>
        <taxon>Sordariomycetes</taxon>
        <taxon>Hypocreomycetidae</taxon>
        <taxon>Hypocreales</taxon>
        <taxon>Hypocreaceae</taxon>
        <taxon>Trichoderma</taxon>
    </lineage>
</organism>
<gene>
    <name evidence="2" type="ORF">M440DRAFT_1396177</name>
</gene>
<evidence type="ECO:0000313" key="3">
    <source>
        <dbReference type="Proteomes" id="UP000240760"/>
    </source>
</evidence>
<accession>A0A2T4CHI2</accession>
<proteinExistence type="predicted"/>
<evidence type="ECO:0008006" key="4">
    <source>
        <dbReference type="Google" id="ProtNLM"/>
    </source>
</evidence>
<name>A0A2T4CHI2_TRILO</name>
<dbReference type="EMBL" id="KZ679126">
    <property type="protein sequence ID" value="PTB81019.1"/>
    <property type="molecule type" value="Genomic_DNA"/>
</dbReference>
<sequence>MAALLLALVLCPGIRTVGAAQTRCLTTSLSLAWSRLRLSYEGPSLRCSSWPQMPQANGAALADDRPFDSLALHRPPLPPSICIRVPTPACSRSLPTVPGSLRRFTVWSKSSGRISKVASG</sequence>
<evidence type="ECO:0000256" key="1">
    <source>
        <dbReference type="SAM" id="SignalP"/>
    </source>
</evidence>
<feature type="signal peptide" evidence="1">
    <location>
        <begin position="1"/>
        <end position="19"/>
    </location>
</feature>
<reference evidence="2 3" key="1">
    <citation type="submission" date="2016-07" db="EMBL/GenBank/DDBJ databases">
        <title>Multiple horizontal gene transfer events from other fungi enriched the ability of initially mycotrophic Trichoderma (Ascomycota) to feed on dead plant biomass.</title>
        <authorList>
            <consortium name="DOE Joint Genome Institute"/>
            <person name="Aerts A."/>
            <person name="Atanasova L."/>
            <person name="Chenthamara K."/>
            <person name="Zhang J."/>
            <person name="Grujic M."/>
            <person name="Henrissat B."/>
            <person name="Kuo A."/>
            <person name="Salamov A."/>
            <person name="Lipzen A."/>
            <person name="Labutti K."/>
            <person name="Barry K."/>
            <person name="Miao Y."/>
            <person name="Rahimi M.J."/>
            <person name="Shen Q."/>
            <person name="Grigoriev I.V."/>
            <person name="Kubicek C.P."/>
            <person name="Druzhinina I.S."/>
        </authorList>
    </citation>
    <scope>NUCLEOTIDE SEQUENCE [LARGE SCALE GENOMIC DNA]</scope>
    <source>
        <strain evidence="2 3">ATCC 18648</strain>
    </source>
</reference>
<keyword evidence="3" id="KW-1185">Reference proteome</keyword>